<evidence type="ECO:0008006" key="3">
    <source>
        <dbReference type="Google" id="ProtNLM"/>
    </source>
</evidence>
<dbReference type="InterPro" id="IPR029058">
    <property type="entry name" value="AB_hydrolase_fold"/>
</dbReference>
<dbReference type="Proteomes" id="UP000223709">
    <property type="component" value="Chromosome"/>
</dbReference>
<dbReference type="EMBL" id="CP023819">
    <property type="protein sequence ID" value="ATL89635.1"/>
    <property type="molecule type" value="Genomic_DNA"/>
</dbReference>
<name>A0A291T931_9FIRM</name>
<reference evidence="1 2" key="1">
    <citation type="submission" date="2017-10" db="EMBL/GenBank/DDBJ databases">
        <title>Complete Genome Sequence of Faecalibacterium prausnitzii isolated from the gut of healthy adult Indian.</title>
        <authorList>
            <person name="Bag S."/>
            <person name="Ghosh T.S."/>
            <person name="Das B."/>
        </authorList>
    </citation>
    <scope>NUCLEOTIDE SEQUENCE [LARGE SCALE GENOMIC DNA]</scope>
    <source>
        <strain evidence="1 2">Indica</strain>
    </source>
</reference>
<organism evidence="1 2">
    <name type="scientific">Faecalibacterium prausnitzii</name>
    <dbReference type="NCBI Taxonomy" id="853"/>
    <lineage>
        <taxon>Bacteria</taxon>
        <taxon>Bacillati</taxon>
        <taxon>Bacillota</taxon>
        <taxon>Clostridia</taxon>
        <taxon>Eubacteriales</taxon>
        <taxon>Oscillospiraceae</taxon>
        <taxon>Faecalibacterium</taxon>
    </lineage>
</organism>
<evidence type="ECO:0000313" key="1">
    <source>
        <dbReference type="EMBL" id="ATL89635.1"/>
    </source>
</evidence>
<dbReference type="SUPFAM" id="SSF53474">
    <property type="entry name" value="alpha/beta-Hydrolases"/>
    <property type="match status" value="1"/>
</dbReference>
<accession>A0A291T931</accession>
<dbReference type="RefSeq" id="WP_098923115.1">
    <property type="nucleotide sequence ID" value="NZ_CP023819.1"/>
</dbReference>
<evidence type="ECO:0000313" key="2">
    <source>
        <dbReference type="Proteomes" id="UP000223709"/>
    </source>
</evidence>
<sequence length="79" mass="9402">MLKDYPPFQANDFEYLRGRILILLPENDIFKKEDQKRFADLFRKLDAEIRTVPGGHVSFIVQAERYLDLKETFLQRNGI</sequence>
<protein>
    <recommendedName>
        <fullName evidence="3">Alpha/beta hydrolase</fullName>
    </recommendedName>
</protein>
<proteinExistence type="predicted"/>
<dbReference type="AlphaFoldDB" id="A0A291T931"/>
<gene>
    <name evidence="1" type="ORF">CRH10_04620</name>
</gene>